<proteinExistence type="predicted"/>
<dbReference type="AlphaFoldDB" id="A0A3B0V9I7"/>
<organism evidence="1">
    <name type="scientific">hydrothermal vent metagenome</name>
    <dbReference type="NCBI Taxonomy" id="652676"/>
    <lineage>
        <taxon>unclassified sequences</taxon>
        <taxon>metagenomes</taxon>
        <taxon>ecological metagenomes</taxon>
    </lineage>
</organism>
<sequence>MKQYHLYLIALIFNLSIGYSQEQLEKKRWQGKINAKSIIVNNQYGDVRLRYGGDEDVVEYVAMIQHLDDGESLSLKTNETKNVFYISTDKEQRNNNDNKKPMGKTRVDITVFVPKNKTVKVQTNTGKVDSKGLKSNLTIRTESGNIKVRKHHGLLNTTTNTGNADIVLIKNDYAQPQKFESIYGNIYVSVSDKSNIHASISSSSNIISDFSLKMTKHQNSEPNKTAEIKINKANSKIVLTTKRGDLALKEHRKF</sequence>
<dbReference type="EMBL" id="UOEW01000261">
    <property type="protein sequence ID" value="VAW40255.1"/>
    <property type="molecule type" value="Genomic_DNA"/>
</dbReference>
<name>A0A3B0V9I7_9ZZZZ</name>
<evidence type="ECO:0008006" key="2">
    <source>
        <dbReference type="Google" id="ProtNLM"/>
    </source>
</evidence>
<protein>
    <recommendedName>
        <fullName evidence="2">Adhesin domain-containing protein</fullName>
    </recommendedName>
</protein>
<accession>A0A3B0V9I7</accession>
<reference evidence="1" key="1">
    <citation type="submission" date="2018-06" db="EMBL/GenBank/DDBJ databases">
        <authorList>
            <person name="Zhirakovskaya E."/>
        </authorList>
    </citation>
    <scope>NUCLEOTIDE SEQUENCE</scope>
</reference>
<gene>
    <name evidence="1" type="ORF">MNBD_GAMMA01-2109</name>
</gene>
<evidence type="ECO:0000313" key="1">
    <source>
        <dbReference type="EMBL" id="VAW40255.1"/>
    </source>
</evidence>